<feature type="compositionally biased region" description="Low complexity" evidence="2">
    <location>
        <begin position="16"/>
        <end position="28"/>
    </location>
</feature>
<feature type="compositionally biased region" description="Polar residues" evidence="2">
    <location>
        <begin position="52"/>
        <end position="64"/>
    </location>
</feature>
<feature type="region of interest" description="Disordered" evidence="2">
    <location>
        <begin position="558"/>
        <end position="597"/>
    </location>
</feature>
<dbReference type="InterPro" id="IPR056703">
    <property type="entry name" value="DUF7801"/>
</dbReference>
<feature type="coiled-coil region" evidence="1">
    <location>
        <begin position="637"/>
        <end position="713"/>
    </location>
</feature>
<proteinExistence type="predicted"/>
<name>A0AAJ0CBC0_9PEZI</name>
<organism evidence="5 6">
    <name type="scientific">Phialemonium atrogriseum</name>
    <dbReference type="NCBI Taxonomy" id="1093897"/>
    <lineage>
        <taxon>Eukaryota</taxon>
        <taxon>Fungi</taxon>
        <taxon>Dikarya</taxon>
        <taxon>Ascomycota</taxon>
        <taxon>Pezizomycotina</taxon>
        <taxon>Sordariomycetes</taxon>
        <taxon>Sordariomycetidae</taxon>
        <taxon>Cephalothecales</taxon>
        <taxon>Cephalothecaceae</taxon>
        <taxon>Phialemonium</taxon>
    </lineage>
</organism>
<feature type="region of interest" description="Disordered" evidence="2">
    <location>
        <begin position="501"/>
        <end position="521"/>
    </location>
</feature>
<feature type="region of interest" description="Disordered" evidence="2">
    <location>
        <begin position="196"/>
        <end position="230"/>
    </location>
</feature>
<dbReference type="Pfam" id="PF25078">
    <property type="entry name" value="DUF7801"/>
    <property type="match status" value="1"/>
</dbReference>
<comment type="caution">
    <text evidence="5">The sequence shown here is derived from an EMBL/GenBank/DDBJ whole genome shotgun (WGS) entry which is preliminary data.</text>
</comment>
<protein>
    <submittedName>
        <fullName evidence="5">Up-regulated during septation-domain-containing protein</fullName>
    </submittedName>
</protein>
<dbReference type="RefSeq" id="XP_060289195.1">
    <property type="nucleotide sequence ID" value="XM_060426594.1"/>
</dbReference>
<evidence type="ECO:0000313" key="5">
    <source>
        <dbReference type="EMBL" id="KAK1772982.1"/>
    </source>
</evidence>
<evidence type="ECO:0000259" key="3">
    <source>
        <dbReference type="Pfam" id="PF15456"/>
    </source>
</evidence>
<feature type="compositionally biased region" description="Low complexity" evidence="2">
    <location>
        <begin position="884"/>
        <end position="896"/>
    </location>
</feature>
<dbReference type="PANTHER" id="PTHR32114:SF2">
    <property type="entry name" value="ABC TRANSPORTER ABCH.3"/>
    <property type="match status" value="1"/>
</dbReference>
<dbReference type="EMBL" id="MU838997">
    <property type="protein sequence ID" value="KAK1772982.1"/>
    <property type="molecule type" value="Genomic_DNA"/>
</dbReference>
<gene>
    <name evidence="5" type="ORF">QBC33DRAFT_523046</name>
</gene>
<feature type="coiled-coil region" evidence="1">
    <location>
        <begin position="372"/>
        <end position="417"/>
    </location>
</feature>
<feature type="region of interest" description="Disordered" evidence="2">
    <location>
        <begin position="133"/>
        <end position="158"/>
    </location>
</feature>
<feature type="domain" description="DUF7801" evidence="4">
    <location>
        <begin position="686"/>
        <end position="755"/>
    </location>
</feature>
<feature type="compositionally biased region" description="Basic and acidic residues" evidence="2">
    <location>
        <begin position="558"/>
        <end position="582"/>
    </location>
</feature>
<dbReference type="GeneID" id="85309781"/>
<sequence length="896" mass="99605">MMNGASARNGYDYNVGRGPSLRGPGPRGKAPGLGYGKDIMSGSEKQKPLYNSMDSNRPPQSSTLVDLKDPIQVHLLTETALSDSKEYEILSQEEVDGLKKQIQFLTQRGEQTRANLAIQSKYRDAAISMAKLYSPTGGRGDRSRGGDDARQAELEKQASERRCEELVAELFSLDKRLMDAQTRLLQHTAGILQITHRASSRKSNQPLNTQPLPNGIPGSPESLYTSSNGRDSLEGAGDDIYFDDRSLYFPLDQVDGHSVRPRKNVIEIPMKSPVREQKNQLREEADRLREENGRLGAEAESLRKEGAERLEFIVDTEKKLEDLASKLYDMASRFNPVSSQGSLEPPASRGPEPGAMVDRQLDYLEKGLAVALEEREREISQSRKEAEVAAAATAATLNQVEGKVEALNRQVHEVLRNMEPDYPSPPEISGQALDEQLDYLQDSFRTVQTELARAAELSSSTSANKQKNDQIEAVLTGLWDIIQAGYAEMYQQRVERRKARAEKGLEEDEDDMSSDESLMSTDEPYSLQAFSTKVQWLYAQATSLKEQKVVLKRQIKQQRELNNKSSSDKDVELSEKTDELQSARDLLASSEKVTRDTQDKLTKALNDLDTLQQTSAANESAAAQVARDQLGERDAKISSLESSSKDLQAKLSEVETSVAATQTLLAATQAQLVQISDAKTAAEAQAEKLQKEVAEKDEELDRMNIMVVELKTEVTIAKAELDGAYGSRAQRAKEAAALTKSSENSELASQNDKLKGELTNILKELEDMTKETIIAEKEKLELENKLDDVLAVKAALESEVKVLGEKLDREVSQLKEQLDAERLRVPPSPSGLNSQPRAGASMLSEQFRATMKDERRKFQEEIREEQARRRKLEDELRALKKAQGPGRSPLSPLSPR</sequence>
<evidence type="ECO:0000256" key="1">
    <source>
        <dbReference type="SAM" id="Coils"/>
    </source>
</evidence>
<evidence type="ECO:0000259" key="4">
    <source>
        <dbReference type="Pfam" id="PF25078"/>
    </source>
</evidence>
<dbReference type="AlphaFoldDB" id="A0AAJ0CBC0"/>
<feature type="compositionally biased region" description="Polar residues" evidence="2">
    <location>
        <begin position="201"/>
        <end position="212"/>
    </location>
</feature>
<feature type="region of interest" description="Disordered" evidence="2">
    <location>
        <begin position="820"/>
        <end position="896"/>
    </location>
</feature>
<keyword evidence="1" id="KW-0175">Coiled coil</keyword>
<feature type="region of interest" description="Disordered" evidence="2">
    <location>
        <begin position="277"/>
        <end position="301"/>
    </location>
</feature>
<feature type="domain" description="Up-regulated during septation protein 1" evidence="3">
    <location>
        <begin position="73"/>
        <end position="195"/>
    </location>
</feature>
<feature type="compositionally biased region" description="Basic and acidic residues" evidence="2">
    <location>
        <begin position="277"/>
        <end position="293"/>
    </location>
</feature>
<evidence type="ECO:0000256" key="2">
    <source>
        <dbReference type="SAM" id="MobiDB-lite"/>
    </source>
</evidence>
<feature type="compositionally biased region" description="Basic and acidic residues" evidence="2">
    <location>
        <begin position="139"/>
        <end position="158"/>
    </location>
</feature>
<feature type="compositionally biased region" description="Basic and acidic residues" evidence="2">
    <location>
        <begin position="850"/>
        <end position="878"/>
    </location>
</feature>
<evidence type="ECO:0000313" key="6">
    <source>
        <dbReference type="Proteomes" id="UP001244011"/>
    </source>
</evidence>
<reference evidence="5" key="1">
    <citation type="submission" date="2023-06" db="EMBL/GenBank/DDBJ databases">
        <title>Genome-scale phylogeny and comparative genomics of the fungal order Sordariales.</title>
        <authorList>
            <consortium name="Lawrence Berkeley National Laboratory"/>
            <person name="Hensen N."/>
            <person name="Bonometti L."/>
            <person name="Westerberg I."/>
            <person name="Brannstrom I.O."/>
            <person name="Guillou S."/>
            <person name="Cros-Aarteil S."/>
            <person name="Calhoun S."/>
            <person name="Haridas S."/>
            <person name="Kuo A."/>
            <person name="Mondo S."/>
            <person name="Pangilinan J."/>
            <person name="Riley R."/>
            <person name="Labutti K."/>
            <person name="Andreopoulos B."/>
            <person name="Lipzen A."/>
            <person name="Chen C."/>
            <person name="Yanf M."/>
            <person name="Daum C."/>
            <person name="Ng V."/>
            <person name="Clum A."/>
            <person name="Steindorff A."/>
            <person name="Ohm R."/>
            <person name="Martin F."/>
            <person name="Silar P."/>
            <person name="Natvig D."/>
            <person name="Lalanne C."/>
            <person name="Gautier V."/>
            <person name="Ament-Velasquez S.L."/>
            <person name="Kruys A."/>
            <person name="Hutchinson M.I."/>
            <person name="Powell A.J."/>
            <person name="Barry K."/>
            <person name="Miller A.N."/>
            <person name="Grigoriev I.V."/>
            <person name="Debuchy R."/>
            <person name="Gladieux P."/>
            <person name="Thoren M.H."/>
            <person name="Johannesson H."/>
        </authorList>
    </citation>
    <scope>NUCLEOTIDE SEQUENCE</scope>
    <source>
        <strain evidence="5">8032-3</strain>
    </source>
</reference>
<accession>A0AAJ0CBC0</accession>
<feature type="region of interest" description="Disordered" evidence="2">
    <location>
        <begin position="335"/>
        <end position="355"/>
    </location>
</feature>
<feature type="compositionally biased region" description="Acidic residues" evidence="2">
    <location>
        <begin position="505"/>
        <end position="514"/>
    </location>
</feature>
<feature type="region of interest" description="Disordered" evidence="2">
    <location>
        <begin position="1"/>
        <end position="64"/>
    </location>
</feature>
<keyword evidence="6" id="KW-1185">Reference proteome</keyword>
<dbReference type="Proteomes" id="UP001244011">
    <property type="component" value="Unassembled WGS sequence"/>
</dbReference>
<dbReference type="PANTHER" id="PTHR32114">
    <property type="entry name" value="ABC TRANSPORTER ABCH.3"/>
    <property type="match status" value="1"/>
</dbReference>
<dbReference type="Pfam" id="PF15456">
    <property type="entry name" value="Uds1"/>
    <property type="match status" value="1"/>
</dbReference>
<dbReference type="InterPro" id="IPR029191">
    <property type="entry name" value="Uds1"/>
</dbReference>